<dbReference type="OrthoDB" id="8686501at2"/>
<dbReference type="RefSeq" id="WP_086451103.1">
    <property type="nucleotide sequence ID" value="NZ_MSPP01000002.1"/>
</dbReference>
<organism evidence="2 3">
    <name type="scientific">Marivivens niveibacter</name>
    <dbReference type="NCBI Taxonomy" id="1930667"/>
    <lineage>
        <taxon>Bacteria</taxon>
        <taxon>Pseudomonadati</taxon>
        <taxon>Pseudomonadota</taxon>
        <taxon>Alphaproteobacteria</taxon>
        <taxon>Rhodobacterales</taxon>
        <taxon>Paracoccaceae</taxon>
        <taxon>Marivivens group</taxon>
        <taxon>Marivivens</taxon>
    </lineage>
</organism>
<sequence length="185" mass="20920">MTDVASLIARIDRLEAESAVRQTQMRYMALCDTPCPEYGVKTDAQRIDLIMELFAQDAIWEGVGVYYDGQFGAAVGKSAIRDHFEKFWGQKKDPALVLNCHYVTSEQIQVSEDAQTATGQWVHMQPWLYADGTALLRSSRLNNAYRKDEMGNWVFTRNRTENVFIAPLPNGFATDFPSASVVMRP</sequence>
<evidence type="ECO:0000259" key="1">
    <source>
        <dbReference type="Pfam" id="PF13577"/>
    </source>
</evidence>
<protein>
    <submittedName>
        <fullName evidence="2">Ketosteroid isomerase</fullName>
    </submittedName>
</protein>
<dbReference type="Proteomes" id="UP000194664">
    <property type="component" value="Unassembled WGS sequence"/>
</dbReference>
<dbReference type="SUPFAM" id="SSF54427">
    <property type="entry name" value="NTF2-like"/>
    <property type="match status" value="1"/>
</dbReference>
<evidence type="ECO:0000313" key="3">
    <source>
        <dbReference type="Proteomes" id="UP000194664"/>
    </source>
</evidence>
<dbReference type="Pfam" id="PF13577">
    <property type="entry name" value="SnoaL_4"/>
    <property type="match status" value="1"/>
</dbReference>
<dbReference type="AlphaFoldDB" id="A0A251X059"/>
<dbReference type="EMBL" id="MSPP01000002">
    <property type="protein sequence ID" value="OUD09768.1"/>
    <property type="molecule type" value="Genomic_DNA"/>
</dbReference>
<comment type="caution">
    <text evidence="2">The sequence shown here is derived from an EMBL/GenBank/DDBJ whole genome shotgun (WGS) entry which is preliminary data.</text>
</comment>
<dbReference type="InterPro" id="IPR037401">
    <property type="entry name" value="SnoaL-like"/>
</dbReference>
<accession>A0A251X059</accession>
<dbReference type="GO" id="GO:0016853">
    <property type="term" value="F:isomerase activity"/>
    <property type="evidence" value="ECO:0007669"/>
    <property type="project" value="UniProtKB-KW"/>
</dbReference>
<feature type="domain" description="SnoaL-like" evidence="1">
    <location>
        <begin position="13"/>
        <end position="157"/>
    </location>
</feature>
<gene>
    <name evidence="2" type="ORF">BVC71_08030</name>
</gene>
<dbReference type="Gene3D" id="3.10.450.50">
    <property type="match status" value="1"/>
</dbReference>
<dbReference type="InterPro" id="IPR032710">
    <property type="entry name" value="NTF2-like_dom_sf"/>
</dbReference>
<name>A0A251X059_9RHOB</name>
<evidence type="ECO:0000313" key="2">
    <source>
        <dbReference type="EMBL" id="OUD09768.1"/>
    </source>
</evidence>
<proteinExistence type="predicted"/>
<reference evidence="2 3" key="1">
    <citation type="submission" date="2016-12" db="EMBL/GenBank/DDBJ databases">
        <title>The draft genome sequence of HSLHS2.</title>
        <authorList>
            <person name="Hu D."/>
            <person name="Wang L."/>
            <person name="Shao Z."/>
        </authorList>
    </citation>
    <scope>NUCLEOTIDE SEQUENCE [LARGE SCALE GENOMIC DNA]</scope>
    <source>
        <strain evidence="2">MCCC 1A06712</strain>
    </source>
</reference>
<keyword evidence="2" id="KW-0413">Isomerase</keyword>
<keyword evidence="3" id="KW-1185">Reference proteome</keyword>